<dbReference type="SUPFAM" id="SSF82199">
    <property type="entry name" value="SET domain"/>
    <property type="match status" value="1"/>
</dbReference>
<dbReference type="PANTHER" id="PTHR13271:SF137">
    <property type="entry name" value="SET DOMAIN-CONTAINING PROTEIN"/>
    <property type="match status" value="1"/>
</dbReference>
<dbReference type="AlphaFoldDB" id="A0ABD3MR73"/>
<sequence length="352" mass="39065">MVAVWKNSVFLGWAASQGIETPLDLSQRSDGRCMICRESIRSTEDELLRVPLSACITADSLESLAERLAYERNKGHQSRFAPYIDVLPTLNKDDGPDGRPSLLSLPRFWSTKRLEMITDGGQLKARIQNDERKDIDPWALACVDSRANFLGEKYSMTPILDMINHDSWVSTRACLIEDERSSGSGGVLSLTSGRSYSPGEEAFISYGNLSNLDTLVDYGFVAEKNPCNSESISIQMIRKPQFTLTVLADGTVDSGSKATLRWYLANEEEMEIFSSLEKGSGLGVLARPLSERNELDVQSFIASTLDEAACDAKAGASEAGNDDLVRRYLQERYKVLDAGIQKIRSKYPDLEY</sequence>
<dbReference type="EMBL" id="JALLBG020000130">
    <property type="protein sequence ID" value="KAL3762990.1"/>
    <property type="molecule type" value="Genomic_DNA"/>
</dbReference>
<proteinExistence type="predicted"/>
<protein>
    <recommendedName>
        <fullName evidence="3">SET domain-containing protein</fullName>
    </recommendedName>
</protein>
<dbReference type="Proteomes" id="UP001530293">
    <property type="component" value="Unassembled WGS sequence"/>
</dbReference>
<accession>A0ABD3MR73</accession>
<organism evidence="1 2">
    <name type="scientific">Discostella pseudostelligera</name>
    <dbReference type="NCBI Taxonomy" id="259834"/>
    <lineage>
        <taxon>Eukaryota</taxon>
        <taxon>Sar</taxon>
        <taxon>Stramenopiles</taxon>
        <taxon>Ochrophyta</taxon>
        <taxon>Bacillariophyta</taxon>
        <taxon>Coscinodiscophyceae</taxon>
        <taxon>Thalassiosirophycidae</taxon>
        <taxon>Stephanodiscales</taxon>
        <taxon>Stephanodiscaceae</taxon>
        <taxon>Discostella</taxon>
    </lineage>
</organism>
<reference evidence="1 2" key="1">
    <citation type="submission" date="2024-10" db="EMBL/GenBank/DDBJ databases">
        <title>Updated reference genomes for cyclostephanoid diatoms.</title>
        <authorList>
            <person name="Roberts W.R."/>
            <person name="Alverson A.J."/>
        </authorList>
    </citation>
    <scope>NUCLEOTIDE SEQUENCE [LARGE SCALE GENOMIC DNA]</scope>
    <source>
        <strain evidence="1 2">AJA232-27</strain>
    </source>
</reference>
<dbReference type="InterPro" id="IPR046341">
    <property type="entry name" value="SET_dom_sf"/>
</dbReference>
<dbReference type="PANTHER" id="PTHR13271">
    <property type="entry name" value="UNCHARACTERIZED PUTATIVE METHYLTRANSFERASE"/>
    <property type="match status" value="1"/>
</dbReference>
<dbReference type="Gene3D" id="3.90.1410.10">
    <property type="entry name" value="set domain protein methyltransferase, domain 1"/>
    <property type="match status" value="2"/>
</dbReference>
<gene>
    <name evidence="1" type="ORF">ACHAWU_001137</name>
</gene>
<evidence type="ECO:0008006" key="3">
    <source>
        <dbReference type="Google" id="ProtNLM"/>
    </source>
</evidence>
<evidence type="ECO:0000313" key="2">
    <source>
        <dbReference type="Proteomes" id="UP001530293"/>
    </source>
</evidence>
<name>A0ABD3MR73_9STRA</name>
<keyword evidence="2" id="KW-1185">Reference proteome</keyword>
<comment type="caution">
    <text evidence="1">The sequence shown here is derived from an EMBL/GenBank/DDBJ whole genome shotgun (WGS) entry which is preliminary data.</text>
</comment>
<evidence type="ECO:0000313" key="1">
    <source>
        <dbReference type="EMBL" id="KAL3762990.1"/>
    </source>
</evidence>
<dbReference type="InterPro" id="IPR050600">
    <property type="entry name" value="SETD3_SETD6_MTase"/>
</dbReference>